<sequence length="339" mass="40810">MKKEIDSYNKTLFYEGENAKVSLKVDLPKKLYKYYSLSNYSFKNLKDKKIHFSHPYDLNDLMDGSLWLWDLNSFYEEYSKDVKNPLTFQEIQKDIYQNHSNEYYKHRGVLCLTNSFNNKLFWPHYTSEQGFCIEFNSQEFLNSFGKEEYMIFPISYEPLKQIKFNDYIIKTIKNKKAEINANLPLLYALSFKDEIWEYENEWRILLKKDNLGELSHPLNTIGDLKYNLENKEIQKRNIPYNSKSIAKIILSTLFFNKNRFNFQVISKNKTIFHFRKKYTSDNSLLIGFLEEIKDEFNDKIYQLDRVFDPESSSFANKILFKIKIIELDFDKLIIERKKL</sequence>
<dbReference type="Proteomes" id="UP000182544">
    <property type="component" value="Unassembled WGS sequence"/>
</dbReference>
<dbReference type="OrthoDB" id="190848at2"/>
<accession>A0A1K2ITW4</accession>
<evidence type="ECO:0000313" key="2">
    <source>
        <dbReference type="Proteomes" id="UP000182544"/>
    </source>
</evidence>
<organism evidence="1 2">
    <name type="scientific">Flaviramulus basaltis</name>
    <dbReference type="NCBI Taxonomy" id="369401"/>
    <lineage>
        <taxon>Bacteria</taxon>
        <taxon>Pseudomonadati</taxon>
        <taxon>Bacteroidota</taxon>
        <taxon>Flavobacteriia</taxon>
        <taxon>Flavobacteriales</taxon>
        <taxon>Flavobacteriaceae</taxon>
        <taxon>Flaviramulus</taxon>
    </lineage>
</organism>
<dbReference type="EMBL" id="FPKV01000010">
    <property type="protein sequence ID" value="SFZ95179.1"/>
    <property type="molecule type" value="Genomic_DNA"/>
</dbReference>
<protein>
    <recommendedName>
        <fullName evidence="3">DUF2971 domain-containing protein</fullName>
    </recommendedName>
</protein>
<proteinExistence type="predicted"/>
<keyword evidence="2" id="KW-1185">Reference proteome</keyword>
<gene>
    <name evidence="1" type="ORF">SAMN05428642_1106</name>
</gene>
<evidence type="ECO:0008006" key="3">
    <source>
        <dbReference type="Google" id="ProtNLM"/>
    </source>
</evidence>
<dbReference type="STRING" id="369401.SAMN05428642_1106"/>
<name>A0A1K2ITW4_9FLAO</name>
<dbReference type="Pfam" id="PF11185">
    <property type="entry name" value="DUF2971"/>
    <property type="match status" value="1"/>
</dbReference>
<dbReference type="RefSeq" id="WP_072403754.1">
    <property type="nucleotide sequence ID" value="NZ_FPKV01000010.1"/>
</dbReference>
<dbReference type="AlphaFoldDB" id="A0A1K2ITW4"/>
<evidence type="ECO:0000313" key="1">
    <source>
        <dbReference type="EMBL" id="SFZ95179.1"/>
    </source>
</evidence>
<dbReference type="InterPro" id="IPR021352">
    <property type="entry name" value="DUF2971"/>
</dbReference>
<reference evidence="1 2" key="1">
    <citation type="submission" date="2016-10" db="EMBL/GenBank/DDBJ databases">
        <authorList>
            <person name="de Groot N.N."/>
        </authorList>
    </citation>
    <scope>NUCLEOTIDE SEQUENCE [LARGE SCALE GENOMIC DNA]</scope>
    <source>
        <strain evidence="1 2">DSM 18180</strain>
    </source>
</reference>